<dbReference type="PANTHER" id="PTHR11360">
    <property type="entry name" value="MONOCARBOXYLATE TRANSPORTER"/>
    <property type="match status" value="1"/>
</dbReference>
<evidence type="ECO:0000259" key="4">
    <source>
        <dbReference type="PROSITE" id="PS50850"/>
    </source>
</evidence>
<reference evidence="5" key="1">
    <citation type="submission" date="2023-03" db="EMBL/GenBank/DDBJ databases">
        <title>Massive genome expansion in bonnet fungi (Mycena s.s.) driven by repeated elements and novel gene families across ecological guilds.</title>
        <authorList>
            <consortium name="Lawrence Berkeley National Laboratory"/>
            <person name="Harder C.B."/>
            <person name="Miyauchi S."/>
            <person name="Viragh M."/>
            <person name="Kuo A."/>
            <person name="Thoen E."/>
            <person name="Andreopoulos B."/>
            <person name="Lu D."/>
            <person name="Skrede I."/>
            <person name="Drula E."/>
            <person name="Henrissat B."/>
            <person name="Morin E."/>
            <person name="Kohler A."/>
            <person name="Barry K."/>
            <person name="LaButti K."/>
            <person name="Morin E."/>
            <person name="Salamov A."/>
            <person name="Lipzen A."/>
            <person name="Mereny Z."/>
            <person name="Hegedus B."/>
            <person name="Baldrian P."/>
            <person name="Stursova M."/>
            <person name="Weitz H."/>
            <person name="Taylor A."/>
            <person name="Grigoriev I.V."/>
            <person name="Nagy L.G."/>
            <person name="Martin F."/>
            <person name="Kauserud H."/>
        </authorList>
    </citation>
    <scope>NUCLEOTIDE SEQUENCE</scope>
    <source>
        <strain evidence="5">CBHHK067</strain>
    </source>
</reference>
<feature type="transmembrane region" description="Helical" evidence="3">
    <location>
        <begin position="171"/>
        <end position="190"/>
    </location>
</feature>
<name>A0AAD7G0A6_MYCRO</name>
<keyword evidence="3" id="KW-0472">Membrane</keyword>
<evidence type="ECO:0000256" key="2">
    <source>
        <dbReference type="ARBA" id="ARBA00006727"/>
    </source>
</evidence>
<dbReference type="AlphaFoldDB" id="A0AAD7G0A6"/>
<feature type="transmembrane region" description="Helical" evidence="3">
    <location>
        <begin position="136"/>
        <end position="159"/>
    </location>
</feature>
<comment type="subcellular location">
    <subcellularLocation>
        <location evidence="1">Membrane</location>
        <topology evidence="1">Multi-pass membrane protein</topology>
    </subcellularLocation>
</comment>
<evidence type="ECO:0000313" key="5">
    <source>
        <dbReference type="EMBL" id="KAJ7653794.1"/>
    </source>
</evidence>
<proteinExistence type="inferred from homology"/>
<dbReference type="PROSITE" id="PS50850">
    <property type="entry name" value="MFS"/>
    <property type="match status" value="1"/>
</dbReference>
<feature type="transmembrane region" description="Helical" evidence="3">
    <location>
        <begin position="408"/>
        <end position="428"/>
    </location>
</feature>
<feature type="transmembrane region" description="Helical" evidence="3">
    <location>
        <begin position="279"/>
        <end position="298"/>
    </location>
</feature>
<feature type="transmembrane region" description="Helical" evidence="3">
    <location>
        <begin position="371"/>
        <end position="388"/>
    </location>
</feature>
<dbReference type="InterPro" id="IPR011701">
    <property type="entry name" value="MFS"/>
</dbReference>
<sequence>MTQEDLGAKIATTPEVQHDRGDLSPPAFPEGGFRAWATVFGAFIVQFCGFGYTTSFGVYQDFYTRDYLTQSSSSAISWIGSVNAFLLISGGLIAGRLYDRGHFELNSRHKLCFALRGSIFMCFSLFMLSLCKPEQFYQVFLAQGLGVGIGAGAVYVPSIAIVSHYFQKRRALAMSIVTAGSALGAVVHPIMLNNTLRSSLGFANAVRTSAGLVSGLQLIACILMHPRLPPSQTQPPFWNSLWRFGRDGPYVLATIGLSIYTVGFYFPIFYLQLDAVTHGISQTFSFYSLVIMNASSFVGRLSPGFFARRFGILNMVSIASGCGSVLILCMIALNTVASVVLLGVLYGFCAGVFVTLMGPLLAVLTEDMGELGLRMGVSFAMVGIGGLIGPPINGALLTGDFLWWRPALFSGVMAFTGFFVFLATLVVVRRKKAMKKDTPSPELEKLEGERAA</sequence>
<dbReference type="Pfam" id="PF07690">
    <property type="entry name" value="MFS_1"/>
    <property type="match status" value="1"/>
</dbReference>
<dbReference type="Proteomes" id="UP001221757">
    <property type="component" value="Unassembled WGS sequence"/>
</dbReference>
<dbReference type="GO" id="GO:0016020">
    <property type="term" value="C:membrane"/>
    <property type="evidence" value="ECO:0007669"/>
    <property type="project" value="UniProtKB-SubCell"/>
</dbReference>
<keyword evidence="3" id="KW-0812">Transmembrane</keyword>
<feature type="transmembrane region" description="Helical" evidence="3">
    <location>
        <begin position="339"/>
        <end position="364"/>
    </location>
</feature>
<gene>
    <name evidence="5" type="ORF">B0H17DRAFT_1172129</name>
</gene>
<feature type="transmembrane region" description="Helical" evidence="3">
    <location>
        <begin position="310"/>
        <end position="333"/>
    </location>
</feature>
<dbReference type="InterPro" id="IPR050327">
    <property type="entry name" value="Proton-linked_MCT"/>
</dbReference>
<dbReference type="Gene3D" id="1.20.1250.20">
    <property type="entry name" value="MFS general substrate transporter like domains"/>
    <property type="match status" value="2"/>
</dbReference>
<feature type="transmembrane region" description="Helical" evidence="3">
    <location>
        <begin position="35"/>
        <end position="55"/>
    </location>
</feature>
<dbReference type="SUPFAM" id="SSF103473">
    <property type="entry name" value="MFS general substrate transporter"/>
    <property type="match status" value="1"/>
</dbReference>
<evidence type="ECO:0000256" key="3">
    <source>
        <dbReference type="SAM" id="Phobius"/>
    </source>
</evidence>
<feature type="transmembrane region" description="Helical" evidence="3">
    <location>
        <begin position="210"/>
        <end position="228"/>
    </location>
</feature>
<feature type="transmembrane region" description="Helical" evidence="3">
    <location>
        <begin position="75"/>
        <end position="99"/>
    </location>
</feature>
<protein>
    <submittedName>
        <fullName evidence="5">Major facilitator superfamily domain-containing protein</fullName>
    </submittedName>
</protein>
<organism evidence="5 6">
    <name type="scientific">Mycena rosella</name>
    <name type="common">Pink bonnet</name>
    <name type="synonym">Agaricus rosellus</name>
    <dbReference type="NCBI Taxonomy" id="1033263"/>
    <lineage>
        <taxon>Eukaryota</taxon>
        <taxon>Fungi</taxon>
        <taxon>Dikarya</taxon>
        <taxon>Basidiomycota</taxon>
        <taxon>Agaricomycotina</taxon>
        <taxon>Agaricomycetes</taxon>
        <taxon>Agaricomycetidae</taxon>
        <taxon>Agaricales</taxon>
        <taxon>Marasmiineae</taxon>
        <taxon>Mycenaceae</taxon>
        <taxon>Mycena</taxon>
    </lineage>
</organism>
<dbReference type="PANTHER" id="PTHR11360:SF284">
    <property type="entry name" value="EG:103B4.3 PROTEIN-RELATED"/>
    <property type="match status" value="1"/>
</dbReference>
<keyword evidence="3" id="KW-1133">Transmembrane helix</keyword>
<comment type="caution">
    <text evidence="5">The sequence shown here is derived from an EMBL/GenBank/DDBJ whole genome shotgun (WGS) entry which is preliminary data.</text>
</comment>
<evidence type="ECO:0000313" key="6">
    <source>
        <dbReference type="Proteomes" id="UP001221757"/>
    </source>
</evidence>
<comment type="similarity">
    <text evidence="2">Belongs to the major facilitator superfamily. Monocarboxylate porter (TC 2.A.1.13) family.</text>
</comment>
<feature type="transmembrane region" description="Helical" evidence="3">
    <location>
        <begin position="111"/>
        <end position="130"/>
    </location>
</feature>
<feature type="domain" description="Major facilitator superfamily (MFS) profile" evidence="4">
    <location>
        <begin position="34"/>
        <end position="435"/>
    </location>
</feature>
<dbReference type="InterPro" id="IPR020846">
    <property type="entry name" value="MFS_dom"/>
</dbReference>
<dbReference type="GO" id="GO:0022857">
    <property type="term" value="F:transmembrane transporter activity"/>
    <property type="evidence" value="ECO:0007669"/>
    <property type="project" value="InterPro"/>
</dbReference>
<dbReference type="EMBL" id="JARKIE010000331">
    <property type="protein sequence ID" value="KAJ7653794.1"/>
    <property type="molecule type" value="Genomic_DNA"/>
</dbReference>
<feature type="transmembrane region" description="Helical" evidence="3">
    <location>
        <begin position="249"/>
        <end position="273"/>
    </location>
</feature>
<evidence type="ECO:0000256" key="1">
    <source>
        <dbReference type="ARBA" id="ARBA00004141"/>
    </source>
</evidence>
<accession>A0AAD7G0A6</accession>
<keyword evidence="6" id="KW-1185">Reference proteome</keyword>
<dbReference type="InterPro" id="IPR036259">
    <property type="entry name" value="MFS_trans_sf"/>
</dbReference>